<proteinExistence type="predicted"/>
<evidence type="ECO:0000313" key="3">
    <source>
        <dbReference type="Proteomes" id="UP000076154"/>
    </source>
</evidence>
<sequence>MPPVSDLSRLCFEIPTSGSRLFESGSERFLKMKISGELGDVPIIAVFTKFDELVSSQEYDIAKDPSICEGLSGDALTKLAAEKAAAKVQEECIKPFEEWVDRKVPHVTVSTEPNYRHMLLELIKVTYEDVYKYIQEASIVTAIAQKVNPDVNIDASIEVGKRKYWTGLASSISFSGKRLQACLAVIHTDIIAVWHFQDPKQHLGSDEFRAMVSTIRGAGGDSNPEGPHKALATGLGIVSAIGGIVSTLAGPAAPIVIPIGVGIVFALWVRQIYKESSDILRRLMLYIIDLTLIMQLLFWIQFTLKVQDQPLTRRLIKLTVKAYCNSDSFDSLHQDTRKFTDSADLIDRLGPDTTFNKVVKLIDSMCMSSDSEIVRELERSLVGKFDATQEEPWVTENAS</sequence>
<keyword evidence="1" id="KW-0472">Membrane</keyword>
<evidence type="ECO:0000256" key="1">
    <source>
        <dbReference type="SAM" id="Phobius"/>
    </source>
</evidence>
<reference evidence="2" key="1">
    <citation type="submission" date="2018-04" db="EMBL/GenBank/DDBJ databases">
        <title>Whole genome sequencing of Hypsizygus marmoreus.</title>
        <authorList>
            <person name="Choi I.-G."/>
            <person name="Min B."/>
            <person name="Kim J.-G."/>
            <person name="Kim S."/>
            <person name="Oh Y.-L."/>
            <person name="Kong W.-S."/>
            <person name="Park H."/>
            <person name="Jeong J."/>
            <person name="Song E.-S."/>
        </authorList>
    </citation>
    <scope>NUCLEOTIDE SEQUENCE [LARGE SCALE GENOMIC DNA]</scope>
    <source>
        <strain evidence="2">51987-8</strain>
    </source>
</reference>
<keyword evidence="3" id="KW-1185">Reference proteome</keyword>
<organism evidence="2 3">
    <name type="scientific">Hypsizygus marmoreus</name>
    <name type="common">White beech mushroom</name>
    <name type="synonym">Agaricus marmoreus</name>
    <dbReference type="NCBI Taxonomy" id="39966"/>
    <lineage>
        <taxon>Eukaryota</taxon>
        <taxon>Fungi</taxon>
        <taxon>Dikarya</taxon>
        <taxon>Basidiomycota</taxon>
        <taxon>Agaricomycotina</taxon>
        <taxon>Agaricomycetes</taxon>
        <taxon>Agaricomycetidae</taxon>
        <taxon>Agaricales</taxon>
        <taxon>Tricholomatineae</taxon>
        <taxon>Lyophyllaceae</taxon>
        <taxon>Hypsizygus</taxon>
    </lineage>
</organism>
<gene>
    <name evidence="2" type="ORF">Hypma_008541</name>
</gene>
<dbReference type="Proteomes" id="UP000076154">
    <property type="component" value="Unassembled WGS sequence"/>
</dbReference>
<accession>A0A369JSA6</accession>
<feature type="transmembrane region" description="Helical" evidence="1">
    <location>
        <begin position="285"/>
        <end position="304"/>
    </location>
</feature>
<name>A0A369JSA6_HYPMA</name>
<keyword evidence="1" id="KW-1133">Transmembrane helix</keyword>
<dbReference type="AlphaFoldDB" id="A0A369JSA6"/>
<evidence type="ECO:0000313" key="2">
    <source>
        <dbReference type="EMBL" id="RDB24100.1"/>
    </source>
</evidence>
<dbReference type="OrthoDB" id="391988at2759"/>
<comment type="caution">
    <text evidence="2">The sequence shown here is derived from an EMBL/GenBank/DDBJ whole genome shotgun (WGS) entry which is preliminary data.</text>
</comment>
<protein>
    <recommendedName>
        <fullName evidence="4">G domain-containing protein</fullName>
    </recommendedName>
</protein>
<dbReference type="InParanoid" id="A0A369JSA6"/>
<evidence type="ECO:0008006" key="4">
    <source>
        <dbReference type="Google" id="ProtNLM"/>
    </source>
</evidence>
<feature type="transmembrane region" description="Helical" evidence="1">
    <location>
        <begin position="255"/>
        <end position="273"/>
    </location>
</feature>
<keyword evidence="1" id="KW-0812">Transmembrane</keyword>
<dbReference type="EMBL" id="LUEZ02000045">
    <property type="protein sequence ID" value="RDB24100.1"/>
    <property type="molecule type" value="Genomic_DNA"/>
</dbReference>